<dbReference type="Pfam" id="PF12532">
    <property type="entry name" value="DUF3732"/>
    <property type="match status" value="1"/>
</dbReference>
<dbReference type="InterPro" id="IPR027417">
    <property type="entry name" value="P-loop_NTPase"/>
</dbReference>
<proteinExistence type="predicted"/>
<dbReference type="EMBL" id="UGUU01000001">
    <property type="protein sequence ID" value="SUD38296.1"/>
    <property type="molecule type" value="Genomic_DNA"/>
</dbReference>
<dbReference type="InterPro" id="IPR022205">
    <property type="entry name" value="DUF3732"/>
</dbReference>
<dbReference type="GO" id="GO:0016887">
    <property type="term" value="F:ATP hydrolysis activity"/>
    <property type="evidence" value="ECO:0007669"/>
    <property type="project" value="InterPro"/>
</dbReference>
<dbReference type="OrthoDB" id="103556at2"/>
<evidence type="ECO:0000313" key="1">
    <source>
        <dbReference type="EMBL" id="SUD38296.1"/>
    </source>
</evidence>
<gene>
    <name evidence="1" type="ORF">NCTC10899_01067</name>
</gene>
<dbReference type="Gene3D" id="3.40.50.300">
    <property type="entry name" value="P-loop containing nucleotide triphosphate hydrolases"/>
    <property type="match status" value="1"/>
</dbReference>
<accession>A0A379IQ59</accession>
<dbReference type="PANTHER" id="PTHR32114:SF2">
    <property type="entry name" value="ABC TRANSPORTER ABCH.3"/>
    <property type="match status" value="1"/>
</dbReference>
<dbReference type="RefSeq" id="WP_110194649.1">
    <property type="nucleotide sequence ID" value="NZ_UGUU01000001.1"/>
</dbReference>
<protein>
    <submittedName>
        <fullName evidence="1">Protein of uncharacterized function (DUF3732)</fullName>
    </submittedName>
</protein>
<dbReference type="AlphaFoldDB" id="A0A379IQ59"/>
<dbReference type="PANTHER" id="PTHR32114">
    <property type="entry name" value="ABC TRANSPORTER ABCH.3"/>
    <property type="match status" value="1"/>
</dbReference>
<evidence type="ECO:0000313" key="2">
    <source>
        <dbReference type="Proteomes" id="UP000254260"/>
    </source>
</evidence>
<dbReference type="GO" id="GO:0006302">
    <property type="term" value="P:double-strand break repair"/>
    <property type="evidence" value="ECO:0007669"/>
    <property type="project" value="InterPro"/>
</dbReference>
<reference evidence="1 2" key="1">
    <citation type="submission" date="2018-06" db="EMBL/GenBank/DDBJ databases">
        <authorList>
            <consortium name="Pathogen Informatics"/>
            <person name="Doyle S."/>
        </authorList>
    </citation>
    <scope>NUCLEOTIDE SEQUENCE [LARGE SCALE GENOMIC DNA]</scope>
    <source>
        <strain evidence="1 2">NCTC10899</strain>
    </source>
</reference>
<organism evidence="1 2">
    <name type="scientific">Ectopseudomonas mendocina</name>
    <name type="common">Pseudomonas mendocina</name>
    <dbReference type="NCBI Taxonomy" id="300"/>
    <lineage>
        <taxon>Bacteria</taxon>
        <taxon>Pseudomonadati</taxon>
        <taxon>Pseudomonadota</taxon>
        <taxon>Gammaproteobacteria</taxon>
        <taxon>Pseudomonadales</taxon>
        <taxon>Pseudomonadaceae</taxon>
        <taxon>Ectopseudomonas</taxon>
    </lineage>
</organism>
<dbReference type="Proteomes" id="UP000254260">
    <property type="component" value="Unassembled WGS sequence"/>
</dbReference>
<sequence>MTMQILQISVYGKNGERRDVKFNPSRVNIITGASKKGKSSLLDIVEYCLGSSECGVAEGFIRKTVDWYAILLQFRDTQVFIARAAPLQGQNSSSTSHMIVEADIKVPDRSELKSSTNIDSVVNFLTEKLGVPEQETEVPEGQTRASISINFKHSRYYLFQSQDEIAAKKILFHRQSEPHIPQAIKDTIPYFLGAAEDDRLKDLSSLRGLKQEKTRLTKKLYELESLKGDGLQKGYVLLAEAAEAGLYTGENLIPNEKDLLASLSRISNWAPPLVPVEDNTDDPLPALEREYQRFQQQKREVRFKLNAANEFARSETGFEKEAEEQSFRLQSIGLFKKAAAAEHICPICDSQHKAADSAEGIIQQALADLAHKLDGVERNRPRITGYIQGLIKEQNDLADKIKKTRDSMNQIRSKDATSEGLQDRNLLKSRVAGRVSLYLDGINWADDTGPIKRQIAALEPQIEELEERLNPDALKERLDAQISIISEDMTRWARELGLEHSEHPIRLDIPKLTVVAETPHGRTPLYRMGSGENWVGYHLVAYLALAKWFIKENRPVGRFIFFDQPTQVYFPSDKAVTGNIDEIENDEDRKAVKKMFEWLFKVVEEELGPDLQVIVTDHADIEEDWYQSAIADEKWRGDVALIPKHWYAEE</sequence>
<name>A0A379IQ59_ECTME</name>